<gene>
    <name evidence="8" type="ORF">ABL78_1854</name>
</gene>
<feature type="transmembrane region" description="Helical" evidence="7">
    <location>
        <begin position="682"/>
        <end position="699"/>
    </location>
</feature>
<comment type="caution">
    <text evidence="8">The sequence shown here is derived from an EMBL/GenBank/DDBJ whole genome shotgun (WGS) entry which is preliminary data.</text>
</comment>
<dbReference type="OrthoDB" id="260652at2759"/>
<evidence type="ECO:0000313" key="8">
    <source>
        <dbReference type="EMBL" id="KPI89041.1"/>
    </source>
</evidence>
<feature type="transmembrane region" description="Helical" evidence="7">
    <location>
        <begin position="636"/>
        <end position="652"/>
    </location>
</feature>
<comment type="subcellular location">
    <subcellularLocation>
        <location evidence="1">Cell membrane</location>
        <topology evidence="1">Multi-pass membrane protein</topology>
    </subcellularLocation>
</comment>
<evidence type="ECO:0000256" key="6">
    <source>
        <dbReference type="SAM" id="MobiDB-lite"/>
    </source>
</evidence>
<feature type="transmembrane region" description="Helical" evidence="7">
    <location>
        <begin position="163"/>
        <end position="181"/>
    </location>
</feature>
<feature type="compositionally biased region" description="Polar residues" evidence="6">
    <location>
        <begin position="1131"/>
        <end position="1142"/>
    </location>
</feature>
<keyword evidence="9" id="KW-1185">Reference proteome</keyword>
<evidence type="ECO:0000256" key="7">
    <source>
        <dbReference type="SAM" id="Phobius"/>
    </source>
</evidence>
<keyword evidence="5 7" id="KW-0472">Membrane</keyword>
<evidence type="ECO:0000256" key="1">
    <source>
        <dbReference type="ARBA" id="ARBA00004651"/>
    </source>
</evidence>
<evidence type="ECO:0000313" key="9">
    <source>
        <dbReference type="Proteomes" id="UP000038009"/>
    </source>
</evidence>
<sequence>MDSINLGAFLRAQQSESEASDYTNSHDSTLLSPSSLHEVPLSAAGNQIDDISAHGKRSVRGKGYHTANGVNRLVETQKMRVQHPLDGHSDPTNDTLSLRSYWIALFTPQVYMAIFYAMRITFLVALPLGIIARHPAVQNTFPAHVVLPLWGIVDSRYAFGEQVAFNICTLQCSVLMMVWGVLNNAWNLHDHPTGWWCAVIFGAFCMSLLGDVRSRRMLVLTSVLVLQMESLPGGTELMFPVKVCRDVIMATAFAFFQCLFPIKSIAKDCDEVMAGGWKHIGRIARNSVTACWSNDPIECAIALGRLSTEPIQSLLNNLPEKLFFVTYEIWESTLRLELRRERVALLELCIPRLHTMTGAARAMVLKRTHRAQPKHSPSRHVDGHGARDGARMDVQIHEPYGVLGNANDCGDRLGMQQRQYREAEKDAFLKNMIRKDQADGGEGMLQSGLPEGNADMRVMRFQRLQWHRTSEILWEPVKNFLDALDAVLEGLGNHLNPHETAEKVPFAGLREAATDLQSKLDEVHFEALIKSETPVDPFLYNNIFAFHLSLIVLAERLLEYGGRMQNFDRRLYTSQLQRAWQFFFYDYWRDFWAELPKRVTLATPRDVRIFKDAIKMSCAYGVGAMFTAYIDPENVYYFGMAILMGVGWPTAGDTMEASVYRVTGMVCACSIAYVSIWHTPNLTAELAIALIAVFIALCFRDRPPYAHTAHYCSMLIVTALSSASNKLILLSRIVGNCFTVMSYYAIVVFIFPIDVLRVTYNAQVKAITLVVDRFSRLVDVIKQPFSPEDPAQYAMMREEVMSIRASRTPMWVALNSVGTWLPKAAADPAPLGNPYPLQAMRDMYSSLRRLGSATDIICTSLCTLLSDSTPRQRPDVEHILEAVAPVMQQVDEASRVLFQDFLDALSRPHEWSPSLTTYHFSRFLLLSHDLHHACWTAHRRNVKALRASFRTKVMNRTFEAAAKTNILDPLALERARSLSFVMQPSNTYLSMSLAQIGELEADGHAPHNMGASAAWSPSTNSSYGTGVTSAPSQDGDASDPVDVPTPGSTCVMQQSSILRNVSTATWAPPPATHGEDDTPAVTSGSILRTIAESMVLVRSAERFHSHMGLRGIPERRANGSWSTVPPPGSDTPLTDDSHSYSSEDVDSATEQYLRAKEQAEFEKALDPFERQAQEVERRAFIARRSLEYDQAEGCTLSHDVNMLLTILVGTDMFFAEAERLLKTMYAINEYTRSRVPPPKR</sequence>
<evidence type="ECO:0000256" key="3">
    <source>
        <dbReference type="ARBA" id="ARBA00022692"/>
    </source>
</evidence>
<evidence type="ECO:0000256" key="4">
    <source>
        <dbReference type="ARBA" id="ARBA00022989"/>
    </source>
</evidence>
<dbReference type="OMA" id="WRDFWAE"/>
<evidence type="ECO:0000256" key="5">
    <source>
        <dbReference type="ARBA" id="ARBA00023136"/>
    </source>
</evidence>
<organism evidence="8 9">
    <name type="scientific">Leptomonas seymouri</name>
    <dbReference type="NCBI Taxonomy" id="5684"/>
    <lineage>
        <taxon>Eukaryota</taxon>
        <taxon>Discoba</taxon>
        <taxon>Euglenozoa</taxon>
        <taxon>Kinetoplastea</taxon>
        <taxon>Metakinetoplastina</taxon>
        <taxon>Trypanosomatida</taxon>
        <taxon>Trypanosomatidae</taxon>
        <taxon>Leishmaniinae</taxon>
        <taxon>Leptomonas</taxon>
    </lineage>
</organism>
<keyword evidence="2" id="KW-1003">Cell membrane</keyword>
<dbReference type="AlphaFoldDB" id="A0A0N1PFP2"/>
<name>A0A0N1PFP2_LEPSE</name>
<accession>A0A0N1PFP2</accession>
<reference evidence="8 9" key="1">
    <citation type="journal article" date="2015" name="PLoS Pathog.">
        <title>Leptomonas seymouri: Adaptations to the Dixenous Life Cycle Analyzed by Genome Sequencing, Transcriptome Profiling and Co-infection with Leishmania donovani.</title>
        <authorList>
            <person name="Kraeva N."/>
            <person name="Butenko A."/>
            <person name="Hlavacova J."/>
            <person name="Kostygov A."/>
            <person name="Myskova J."/>
            <person name="Grybchuk D."/>
            <person name="Lestinova T."/>
            <person name="Votypka J."/>
            <person name="Volf P."/>
            <person name="Opperdoes F."/>
            <person name="Flegontov P."/>
            <person name="Lukes J."/>
            <person name="Yurchenko V."/>
        </authorList>
    </citation>
    <scope>NUCLEOTIDE SEQUENCE [LARGE SCALE GENOMIC DNA]</scope>
    <source>
        <strain evidence="8 9">ATCC 30220</strain>
    </source>
</reference>
<protein>
    <submittedName>
        <fullName evidence="8">Uncharacterized protein</fullName>
    </submittedName>
</protein>
<dbReference type="PANTHER" id="PTHR30509:SF38">
    <property type="entry name" value="FUSARIC ACID RESISTANCE PROTEIN-LIKE"/>
    <property type="match status" value="1"/>
</dbReference>
<dbReference type="PANTHER" id="PTHR30509">
    <property type="entry name" value="P-HYDROXYBENZOIC ACID EFFLUX PUMP SUBUNIT-RELATED"/>
    <property type="match status" value="1"/>
</dbReference>
<feature type="region of interest" description="Disordered" evidence="6">
    <location>
        <begin position="1108"/>
        <end position="1142"/>
    </location>
</feature>
<dbReference type="VEuPathDB" id="TriTrypDB:Lsey_0033_0190"/>
<keyword evidence="4 7" id="KW-1133">Transmembrane helix</keyword>
<keyword evidence="3 7" id="KW-0812">Transmembrane</keyword>
<dbReference type="GO" id="GO:0005886">
    <property type="term" value="C:plasma membrane"/>
    <property type="evidence" value="ECO:0007669"/>
    <property type="project" value="UniProtKB-SubCell"/>
</dbReference>
<feature type="region of interest" description="Disordered" evidence="6">
    <location>
        <begin position="1008"/>
        <end position="1048"/>
    </location>
</feature>
<feature type="compositionally biased region" description="Polar residues" evidence="6">
    <location>
        <begin position="1015"/>
        <end position="1032"/>
    </location>
</feature>
<proteinExistence type="predicted"/>
<feature type="transmembrane region" description="Helical" evidence="7">
    <location>
        <begin position="110"/>
        <end position="132"/>
    </location>
</feature>
<feature type="transmembrane region" description="Helical" evidence="7">
    <location>
        <begin position="193"/>
        <end position="212"/>
    </location>
</feature>
<dbReference type="EMBL" id="LJSK01000033">
    <property type="protein sequence ID" value="KPI89041.1"/>
    <property type="molecule type" value="Genomic_DNA"/>
</dbReference>
<dbReference type="Proteomes" id="UP000038009">
    <property type="component" value="Unassembled WGS sequence"/>
</dbReference>
<evidence type="ECO:0000256" key="2">
    <source>
        <dbReference type="ARBA" id="ARBA00022475"/>
    </source>
</evidence>